<accession>A0A849BGK7</accession>
<dbReference type="RefSeq" id="WP_053824094.1">
    <property type="nucleotide sequence ID" value="NZ_BAAAEB010000025.1"/>
</dbReference>
<comment type="caution">
    <text evidence="2">The sequence shown here is derived from an EMBL/GenBank/DDBJ whole genome shotgun (WGS) entry which is preliminary data.</text>
</comment>
<feature type="compositionally biased region" description="Gly residues" evidence="1">
    <location>
        <begin position="51"/>
        <end position="60"/>
    </location>
</feature>
<dbReference type="Proteomes" id="UP000542973">
    <property type="component" value="Unassembled WGS sequence"/>
</dbReference>
<reference evidence="2 3" key="1">
    <citation type="submission" date="2020-05" db="EMBL/GenBank/DDBJ databases">
        <title>MicrobeNet Type strains.</title>
        <authorList>
            <person name="Nicholson A.C."/>
        </authorList>
    </citation>
    <scope>NUCLEOTIDE SEQUENCE [LARGE SCALE GENOMIC DNA]</scope>
    <source>
        <strain evidence="2 3">ATCC 700815</strain>
    </source>
</reference>
<dbReference type="AlphaFoldDB" id="A0A849BGK7"/>
<sequence length="118" mass="12242">MRMKDKSSGIPNPVAPQSVESLKPEKGSLSQERGQNPAAEADTLPSESNPAGGGAQGQQGQGQSQQQGGKPGEKTGERSGEQSGKKPGPTPNEVMNEQVSPPDEQGDRMQSDRPHIGG</sequence>
<name>A0A849BGK7_9BURK</name>
<evidence type="ECO:0000313" key="3">
    <source>
        <dbReference type="Proteomes" id="UP000542973"/>
    </source>
</evidence>
<evidence type="ECO:0000256" key="1">
    <source>
        <dbReference type="SAM" id="MobiDB-lite"/>
    </source>
</evidence>
<proteinExistence type="predicted"/>
<gene>
    <name evidence="2" type="ORF">HLB16_21675</name>
</gene>
<feature type="compositionally biased region" description="Basic and acidic residues" evidence="1">
    <location>
        <begin position="105"/>
        <end position="118"/>
    </location>
</feature>
<evidence type="ECO:0000313" key="2">
    <source>
        <dbReference type="EMBL" id="NNH13466.1"/>
    </source>
</evidence>
<feature type="region of interest" description="Disordered" evidence="1">
    <location>
        <begin position="1"/>
        <end position="118"/>
    </location>
</feature>
<protein>
    <submittedName>
        <fullName evidence="2">Uncharacterized protein</fullName>
    </submittedName>
</protein>
<organism evidence="2 3">
    <name type="scientific">Cupriavidus gilardii</name>
    <dbReference type="NCBI Taxonomy" id="82541"/>
    <lineage>
        <taxon>Bacteria</taxon>
        <taxon>Pseudomonadati</taxon>
        <taxon>Pseudomonadota</taxon>
        <taxon>Betaproteobacteria</taxon>
        <taxon>Burkholderiales</taxon>
        <taxon>Burkholderiaceae</taxon>
        <taxon>Cupriavidus</taxon>
    </lineage>
</organism>
<feature type="compositionally biased region" description="Basic and acidic residues" evidence="1">
    <location>
        <begin position="71"/>
        <end position="84"/>
    </location>
</feature>
<dbReference type="EMBL" id="JABEMD010000049">
    <property type="protein sequence ID" value="NNH13466.1"/>
    <property type="molecule type" value="Genomic_DNA"/>
</dbReference>